<feature type="signal peptide" evidence="5">
    <location>
        <begin position="1"/>
        <end position="18"/>
    </location>
</feature>
<dbReference type="RefSeq" id="WP_157479761.1">
    <property type="nucleotide sequence ID" value="NZ_CP046566.1"/>
</dbReference>
<dbReference type="SUPFAM" id="SSF52833">
    <property type="entry name" value="Thioredoxin-like"/>
    <property type="match status" value="1"/>
</dbReference>
<dbReference type="GO" id="GO:0017004">
    <property type="term" value="P:cytochrome complex assembly"/>
    <property type="evidence" value="ECO:0007669"/>
    <property type="project" value="UniProtKB-KW"/>
</dbReference>
<evidence type="ECO:0000313" key="7">
    <source>
        <dbReference type="EMBL" id="QGW29409.1"/>
    </source>
</evidence>
<evidence type="ECO:0000256" key="3">
    <source>
        <dbReference type="ARBA" id="ARBA00023157"/>
    </source>
</evidence>
<dbReference type="PROSITE" id="PS51352">
    <property type="entry name" value="THIOREDOXIN_2"/>
    <property type="match status" value="1"/>
</dbReference>
<protein>
    <submittedName>
        <fullName evidence="7">Redoxin domain-containing protein</fullName>
    </submittedName>
</protein>
<feature type="chain" id="PRO_5026190073" evidence="5">
    <location>
        <begin position="19"/>
        <end position="375"/>
    </location>
</feature>
<reference evidence="7 8" key="1">
    <citation type="submission" date="2019-11" db="EMBL/GenBank/DDBJ databases">
        <authorList>
            <person name="Im W.T."/>
        </authorList>
    </citation>
    <scope>NUCLEOTIDE SEQUENCE [LARGE SCALE GENOMIC DNA]</scope>
    <source>
        <strain evidence="7 8">SB-02</strain>
    </source>
</reference>
<evidence type="ECO:0000256" key="1">
    <source>
        <dbReference type="ARBA" id="ARBA00004196"/>
    </source>
</evidence>
<dbReference type="InterPro" id="IPR013766">
    <property type="entry name" value="Thioredoxin_domain"/>
</dbReference>
<evidence type="ECO:0000313" key="8">
    <source>
        <dbReference type="Proteomes" id="UP000426027"/>
    </source>
</evidence>
<dbReference type="InterPro" id="IPR050553">
    <property type="entry name" value="Thioredoxin_ResA/DsbE_sf"/>
</dbReference>
<dbReference type="Proteomes" id="UP000426027">
    <property type="component" value="Chromosome"/>
</dbReference>
<evidence type="ECO:0000256" key="2">
    <source>
        <dbReference type="ARBA" id="ARBA00022748"/>
    </source>
</evidence>
<organism evidence="7 8">
    <name type="scientific">Phnomibacter ginsenosidimutans</name>
    <dbReference type="NCBI Taxonomy" id="2676868"/>
    <lineage>
        <taxon>Bacteria</taxon>
        <taxon>Pseudomonadati</taxon>
        <taxon>Bacteroidota</taxon>
        <taxon>Chitinophagia</taxon>
        <taxon>Chitinophagales</taxon>
        <taxon>Chitinophagaceae</taxon>
        <taxon>Phnomibacter</taxon>
    </lineage>
</organism>
<dbReference type="PANTHER" id="PTHR42852:SF6">
    <property type="entry name" value="THIOL:DISULFIDE INTERCHANGE PROTEIN DSBE"/>
    <property type="match status" value="1"/>
</dbReference>
<keyword evidence="5" id="KW-0732">Signal</keyword>
<dbReference type="Pfam" id="PF08534">
    <property type="entry name" value="Redoxin"/>
    <property type="match status" value="1"/>
</dbReference>
<dbReference type="EMBL" id="CP046566">
    <property type="protein sequence ID" value="QGW29409.1"/>
    <property type="molecule type" value="Genomic_DNA"/>
</dbReference>
<dbReference type="GO" id="GO:0030313">
    <property type="term" value="C:cell envelope"/>
    <property type="evidence" value="ECO:0007669"/>
    <property type="project" value="UniProtKB-SubCell"/>
</dbReference>
<comment type="subcellular location">
    <subcellularLocation>
        <location evidence="1">Cell envelope</location>
    </subcellularLocation>
</comment>
<evidence type="ECO:0000259" key="6">
    <source>
        <dbReference type="PROSITE" id="PS51352"/>
    </source>
</evidence>
<keyword evidence="8" id="KW-1185">Reference proteome</keyword>
<gene>
    <name evidence="7" type="ORF">GLV81_15995</name>
</gene>
<keyword evidence="2" id="KW-0201">Cytochrome c-type biogenesis</keyword>
<evidence type="ECO:0000256" key="4">
    <source>
        <dbReference type="ARBA" id="ARBA00023284"/>
    </source>
</evidence>
<dbReference type="PANTHER" id="PTHR42852">
    <property type="entry name" value="THIOL:DISULFIDE INTERCHANGE PROTEIN DSBE"/>
    <property type="match status" value="1"/>
</dbReference>
<name>A0A6I6GWC1_9BACT</name>
<keyword evidence="4" id="KW-0676">Redox-active center</keyword>
<accession>A0A6I6GWC1</accession>
<dbReference type="InterPro" id="IPR036249">
    <property type="entry name" value="Thioredoxin-like_sf"/>
</dbReference>
<sequence length="375" mass="42187">MKPLFICILLLQYVTVIAQPFTLDGQIHQMKEGLIRLSYFDPVMKRYRYDTAVVKQEKFQFAGVIQGSCRATLLPISNQELPWLVLYLQAGQNVVEGSINNWEYSGVKAGADQMVNEKYTALSAPLIQNLSTIRDSVRAAERLQEKQPDSKALFERAAFWQQQEQAVEEELTALNKSFVLAHSESIVSGDILSGLLDIEADSVVNALFFSLHALVQQHPELQQLHARANMRPGAKAPSFDAVNVQGDSIRISFDKQQPLTLLDFWASWCGPCRADVPKLKKLQSKYGIDKLAVLPVSIHERKKEKWLEAIKEDSTSHWPHVYSQRFIYNCASMAYGVQAIPVKILIDADGKIVYRSESGGGIEGVSTFLKNYFGY</sequence>
<feature type="domain" description="Thioredoxin" evidence="6">
    <location>
        <begin position="230"/>
        <end position="374"/>
    </location>
</feature>
<dbReference type="CDD" id="cd02966">
    <property type="entry name" value="TlpA_like_family"/>
    <property type="match status" value="1"/>
</dbReference>
<dbReference type="Gene3D" id="3.40.30.10">
    <property type="entry name" value="Glutaredoxin"/>
    <property type="match status" value="1"/>
</dbReference>
<proteinExistence type="predicted"/>
<dbReference type="KEGG" id="fls:GLV81_15995"/>
<dbReference type="PROSITE" id="PS00194">
    <property type="entry name" value="THIOREDOXIN_1"/>
    <property type="match status" value="1"/>
</dbReference>
<dbReference type="AlphaFoldDB" id="A0A6I6GWC1"/>
<dbReference type="InterPro" id="IPR017937">
    <property type="entry name" value="Thioredoxin_CS"/>
</dbReference>
<keyword evidence="3" id="KW-1015">Disulfide bond</keyword>
<evidence type="ECO:0000256" key="5">
    <source>
        <dbReference type="SAM" id="SignalP"/>
    </source>
</evidence>
<dbReference type="InterPro" id="IPR013740">
    <property type="entry name" value="Redoxin"/>
</dbReference>